<protein>
    <recommendedName>
        <fullName evidence="4">J domain-containing protein</fullName>
    </recommendedName>
</protein>
<feature type="compositionally biased region" description="Basic and acidic residues" evidence="1">
    <location>
        <begin position="66"/>
        <end position="76"/>
    </location>
</feature>
<evidence type="ECO:0000313" key="3">
    <source>
        <dbReference type="Proteomes" id="UP001190700"/>
    </source>
</evidence>
<proteinExistence type="predicted"/>
<organism evidence="2 3">
    <name type="scientific">Cymbomonas tetramitiformis</name>
    <dbReference type="NCBI Taxonomy" id="36881"/>
    <lineage>
        <taxon>Eukaryota</taxon>
        <taxon>Viridiplantae</taxon>
        <taxon>Chlorophyta</taxon>
        <taxon>Pyramimonadophyceae</taxon>
        <taxon>Pyramimonadales</taxon>
        <taxon>Pyramimonadaceae</taxon>
        <taxon>Cymbomonas</taxon>
    </lineage>
</organism>
<dbReference type="InterPro" id="IPR001623">
    <property type="entry name" value="DnaJ_domain"/>
</dbReference>
<dbReference type="Proteomes" id="UP001190700">
    <property type="component" value="Unassembled WGS sequence"/>
</dbReference>
<evidence type="ECO:0000313" key="2">
    <source>
        <dbReference type="EMBL" id="KAK3279720.1"/>
    </source>
</evidence>
<dbReference type="SUPFAM" id="SSF46565">
    <property type="entry name" value="Chaperone J-domain"/>
    <property type="match status" value="1"/>
</dbReference>
<dbReference type="EMBL" id="LGRX02004698">
    <property type="protein sequence ID" value="KAK3279720.1"/>
    <property type="molecule type" value="Genomic_DNA"/>
</dbReference>
<evidence type="ECO:0000256" key="1">
    <source>
        <dbReference type="SAM" id="MobiDB-lite"/>
    </source>
</evidence>
<reference evidence="2 3" key="1">
    <citation type="journal article" date="2015" name="Genome Biol. Evol.">
        <title>Comparative Genomics of a Bacterivorous Green Alga Reveals Evolutionary Causalities and Consequences of Phago-Mixotrophic Mode of Nutrition.</title>
        <authorList>
            <person name="Burns J.A."/>
            <person name="Paasch A."/>
            <person name="Narechania A."/>
            <person name="Kim E."/>
        </authorList>
    </citation>
    <scope>NUCLEOTIDE SEQUENCE [LARGE SCALE GENOMIC DNA]</scope>
    <source>
        <strain evidence="2 3">PLY_AMNH</strain>
    </source>
</reference>
<dbReference type="AlphaFoldDB" id="A0AAE0GKN9"/>
<sequence length="290" mass="32959">MRTKLDSDIISRAARARLASEQARADIHGYLYGNGPSSFRGEAASSKPFGEFGPSSDAGPRYSGESSKHTKSDFSKYRHSYNMRDSAEFGGDNSSSDFDKFWQDCMSGWDKRMAAEKRNFEENMKSQAKRECEYTNARNRRDYEAHAAREKARREARGNPHANYRSQSDDAPPMFNKTRKARKPNDEAKRGVWEVEWEAFARAAKEVAGRIKYSDVPWLPAECNVSGVSENDTAAQRKRKFRDAMLRWHPDKFVSNFGSALSEAEVGPIMTRVTEVAAALFEEIEAWNYS</sequence>
<name>A0AAE0GKN9_9CHLO</name>
<feature type="region of interest" description="Disordered" evidence="1">
    <location>
        <begin position="151"/>
        <end position="187"/>
    </location>
</feature>
<feature type="region of interest" description="Disordered" evidence="1">
    <location>
        <begin position="42"/>
        <end position="77"/>
    </location>
</feature>
<accession>A0AAE0GKN9</accession>
<comment type="caution">
    <text evidence="2">The sequence shown here is derived from an EMBL/GenBank/DDBJ whole genome shotgun (WGS) entry which is preliminary data.</text>
</comment>
<gene>
    <name evidence="2" type="ORF">CYMTET_12411</name>
</gene>
<dbReference type="CDD" id="cd06257">
    <property type="entry name" value="DnaJ"/>
    <property type="match status" value="1"/>
</dbReference>
<evidence type="ECO:0008006" key="4">
    <source>
        <dbReference type="Google" id="ProtNLM"/>
    </source>
</evidence>
<keyword evidence="3" id="KW-1185">Reference proteome</keyword>
<dbReference type="InterPro" id="IPR036869">
    <property type="entry name" value="J_dom_sf"/>
</dbReference>